<gene>
    <name evidence="2" type="ORF">LCGC14_3157140</name>
</gene>
<comment type="caution">
    <text evidence="2">The sequence shown here is derived from an EMBL/GenBank/DDBJ whole genome shotgun (WGS) entry which is preliminary data.</text>
</comment>
<dbReference type="EMBL" id="LAZR01069674">
    <property type="protein sequence ID" value="KKK47246.1"/>
    <property type="molecule type" value="Genomic_DNA"/>
</dbReference>
<evidence type="ECO:0000256" key="1">
    <source>
        <dbReference type="SAM" id="Phobius"/>
    </source>
</evidence>
<name>A0A0F8YGT1_9ZZZZ</name>
<feature type="transmembrane region" description="Helical" evidence="1">
    <location>
        <begin position="21"/>
        <end position="41"/>
    </location>
</feature>
<keyword evidence="1" id="KW-0472">Membrane</keyword>
<organism evidence="2">
    <name type="scientific">marine sediment metagenome</name>
    <dbReference type="NCBI Taxonomy" id="412755"/>
    <lineage>
        <taxon>unclassified sequences</taxon>
        <taxon>metagenomes</taxon>
        <taxon>ecological metagenomes</taxon>
    </lineage>
</organism>
<proteinExistence type="predicted"/>
<evidence type="ECO:0008006" key="3">
    <source>
        <dbReference type="Google" id="ProtNLM"/>
    </source>
</evidence>
<accession>A0A0F8YGT1</accession>
<sequence>MAIKFCALCERNVEVKRKIGIGSLILILITAGFWILALPFYSKRCPICTSTALHNQRTN</sequence>
<evidence type="ECO:0000313" key="2">
    <source>
        <dbReference type="EMBL" id="KKK47246.1"/>
    </source>
</evidence>
<keyword evidence="1" id="KW-0812">Transmembrane</keyword>
<keyword evidence="1" id="KW-1133">Transmembrane helix</keyword>
<dbReference type="AlphaFoldDB" id="A0A0F8YGT1"/>
<protein>
    <recommendedName>
        <fullName evidence="3">LITAF domain-containing protein</fullName>
    </recommendedName>
</protein>
<reference evidence="2" key="1">
    <citation type="journal article" date="2015" name="Nature">
        <title>Complex archaea that bridge the gap between prokaryotes and eukaryotes.</title>
        <authorList>
            <person name="Spang A."/>
            <person name="Saw J.H."/>
            <person name="Jorgensen S.L."/>
            <person name="Zaremba-Niedzwiedzka K."/>
            <person name="Martijn J."/>
            <person name="Lind A.E."/>
            <person name="van Eijk R."/>
            <person name="Schleper C."/>
            <person name="Guy L."/>
            <person name="Ettema T.J."/>
        </authorList>
    </citation>
    <scope>NUCLEOTIDE SEQUENCE</scope>
</reference>